<comment type="caution">
    <text evidence="3">The sequence shown here is derived from an EMBL/GenBank/DDBJ whole genome shotgun (WGS) entry which is preliminary data.</text>
</comment>
<feature type="domain" description="TadE-like" evidence="2">
    <location>
        <begin position="8"/>
        <end position="50"/>
    </location>
</feature>
<accession>A0ABN3AKG0</accession>
<dbReference type="Pfam" id="PF07811">
    <property type="entry name" value="TadE"/>
    <property type="match status" value="1"/>
</dbReference>
<dbReference type="RefSeq" id="WP_344339432.1">
    <property type="nucleotide sequence ID" value="NZ_BAAAQT010000001.1"/>
</dbReference>
<reference evidence="3 4" key="1">
    <citation type="journal article" date="2019" name="Int. J. Syst. Evol. Microbiol.">
        <title>The Global Catalogue of Microorganisms (GCM) 10K type strain sequencing project: providing services to taxonomists for standard genome sequencing and annotation.</title>
        <authorList>
            <consortium name="The Broad Institute Genomics Platform"/>
            <consortium name="The Broad Institute Genome Sequencing Center for Infectious Disease"/>
            <person name="Wu L."/>
            <person name="Ma J."/>
        </authorList>
    </citation>
    <scope>NUCLEOTIDE SEQUENCE [LARGE SCALE GENOMIC DNA]</scope>
    <source>
        <strain evidence="3 4">JCM 16026</strain>
    </source>
</reference>
<dbReference type="EMBL" id="BAAAQT010000001">
    <property type="protein sequence ID" value="GAA2170740.1"/>
    <property type="molecule type" value="Genomic_DNA"/>
</dbReference>
<name>A0ABN3AKG0_9MICO</name>
<organism evidence="3 4">
    <name type="scientific">Agrococcus versicolor</name>
    <dbReference type="NCBI Taxonomy" id="501482"/>
    <lineage>
        <taxon>Bacteria</taxon>
        <taxon>Bacillati</taxon>
        <taxon>Actinomycetota</taxon>
        <taxon>Actinomycetes</taxon>
        <taxon>Micrococcales</taxon>
        <taxon>Microbacteriaceae</taxon>
        <taxon>Agrococcus</taxon>
    </lineage>
</organism>
<evidence type="ECO:0000313" key="4">
    <source>
        <dbReference type="Proteomes" id="UP001501599"/>
    </source>
</evidence>
<proteinExistence type="predicted"/>
<evidence type="ECO:0000259" key="2">
    <source>
        <dbReference type="Pfam" id="PF07811"/>
    </source>
</evidence>
<sequence length="126" mass="12881">MPTTRDRGAAAVEFAIILPLLLALTLGILAFGYAFHVQTVLDNAARDAVRIAALETGTSRISAARQTAIDSAAPTIALQASQIRVTPTSCTTGGNARVTITVVDMPLLGGIGAITLTGTGTMRCNG</sequence>
<keyword evidence="1" id="KW-0472">Membrane</keyword>
<protein>
    <recommendedName>
        <fullName evidence="2">TadE-like domain-containing protein</fullName>
    </recommendedName>
</protein>
<feature type="transmembrane region" description="Helical" evidence="1">
    <location>
        <begin position="12"/>
        <end position="35"/>
    </location>
</feature>
<keyword evidence="1" id="KW-1133">Transmembrane helix</keyword>
<gene>
    <name evidence="3" type="ORF">GCM10009846_02190</name>
</gene>
<dbReference type="Proteomes" id="UP001501599">
    <property type="component" value="Unassembled WGS sequence"/>
</dbReference>
<keyword evidence="1" id="KW-0812">Transmembrane</keyword>
<evidence type="ECO:0000313" key="3">
    <source>
        <dbReference type="EMBL" id="GAA2170740.1"/>
    </source>
</evidence>
<evidence type="ECO:0000256" key="1">
    <source>
        <dbReference type="SAM" id="Phobius"/>
    </source>
</evidence>
<dbReference type="InterPro" id="IPR012495">
    <property type="entry name" value="TadE-like_dom"/>
</dbReference>
<keyword evidence="4" id="KW-1185">Reference proteome</keyword>